<evidence type="ECO:0000256" key="2">
    <source>
        <dbReference type="ARBA" id="ARBA00022723"/>
    </source>
</evidence>
<sequence length="255" mass="27134">MTPVCSSKRMISRLSDADLAARIAEGAGEILVGVRHGDLLTGRHLGDLGDAMAQAWISNVIVRHRPHDAVLSEEGADIGDRASAERVWIIDPLDGTREFASGTADWAVHVALTEAGRVTTAAVSLPAVGEVFRSDTVKPPAGALTGRMAASRYGGSYESAWVSRRLSLNMIGIGSAGAKAMAVVRGDVDAYVHAGGQYEWDNCAPVGVALAADLHCSRLDGSPIVYNQPQPYMPDFVICRKEIRDDLLAALDEVW</sequence>
<dbReference type="Gene3D" id="3.30.540.10">
    <property type="entry name" value="Fructose-1,6-Bisphosphatase, subunit A, domain 1"/>
    <property type="match status" value="1"/>
</dbReference>
<feature type="binding site" evidence="6">
    <location>
        <position position="73"/>
    </location>
    <ligand>
        <name>Mg(2+)</name>
        <dbReference type="ChEBI" id="CHEBI:18420"/>
        <label>1</label>
        <note>catalytic</note>
    </ligand>
</feature>
<evidence type="ECO:0000256" key="6">
    <source>
        <dbReference type="PIRSR" id="PIRSR600760-2"/>
    </source>
</evidence>
<dbReference type="PANTHER" id="PTHR43028">
    <property type="entry name" value="3'(2'),5'-BISPHOSPHATE NUCLEOTIDASE 1"/>
    <property type="match status" value="1"/>
</dbReference>
<feature type="binding site" evidence="6">
    <location>
        <position position="93"/>
    </location>
    <ligand>
        <name>Mg(2+)</name>
        <dbReference type="ChEBI" id="CHEBI:18420"/>
        <label>2</label>
    </ligand>
</feature>
<dbReference type="GO" id="GO:0046872">
    <property type="term" value="F:metal ion binding"/>
    <property type="evidence" value="ECO:0007669"/>
    <property type="project" value="UniProtKB-KW"/>
</dbReference>
<dbReference type="PANTHER" id="PTHR43028:SF5">
    <property type="entry name" value="3'(2'),5'-BISPHOSPHATE NUCLEOTIDASE 1"/>
    <property type="match status" value="1"/>
</dbReference>
<dbReference type="Proteomes" id="UP000271469">
    <property type="component" value="Chromosome"/>
</dbReference>
<dbReference type="GO" id="GO:0050427">
    <property type="term" value="P:3'-phosphoadenosine 5'-phosphosulfate metabolic process"/>
    <property type="evidence" value="ECO:0007669"/>
    <property type="project" value="TreeGrafter"/>
</dbReference>
<dbReference type="EMBL" id="CP033972">
    <property type="protein sequence ID" value="AZG45296.1"/>
    <property type="molecule type" value="Genomic_DNA"/>
</dbReference>
<evidence type="ECO:0000256" key="3">
    <source>
        <dbReference type="ARBA" id="ARBA00022842"/>
    </source>
</evidence>
<protein>
    <recommendedName>
        <fullName evidence="4">3'(2'),5-bisphosphonucleoside 3'(2')-phosphohydrolase</fullName>
    </recommendedName>
    <alternativeName>
        <fullName evidence="5">DPNPase</fullName>
    </alternativeName>
</protein>
<dbReference type="InterPro" id="IPR000760">
    <property type="entry name" value="Inositol_monophosphatase-like"/>
</dbReference>
<comment type="cofactor">
    <cofactor evidence="6">
        <name>Mg(2+)</name>
        <dbReference type="ChEBI" id="CHEBI:18420"/>
    </cofactor>
</comment>
<gene>
    <name evidence="7" type="primary">cysQ_1</name>
    <name evidence="7" type="ORF">D7316_01891</name>
</gene>
<evidence type="ECO:0000256" key="1">
    <source>
        <dbReference type="ARBA" id="ARBA00001625"/>
    </source>
</evidence>
<reference evidence="7 8" key="1">
    <citation type="submission" date="2018-11" db="EMBL/GenBank/DDBJ databases">
        <title>Gordonia insulae sp. nov., isolated from an island soil.</title>
        <authorList>
            <person name="Kim Y.S."/>
            <person name="Kim S.B."/>
        </authorList>
    </citation>
    <scope>NUCLEOTIDE SEQUENCE [LARGE SCALE GENOMIC DNA]</scope>
    <source>
        <strain evidence="7 8">MMS17-SY073</strain>
    </source>
</reference>
<keyword evidence="7" id="KW-0378">Hydrolase</keyword>
<dbReference type="PROSITE" id="PS00629">
    <property type="entry name" value="IMP_1"/>
    <property type="match status" value="1"/>
</dbReference>
<accession>A0A3G8JJU7</accession>
<name>A0A3G8JJU7_9ACTN</name>
<dbReference type="InterPro" id="IPR050725">
    <property type="entry name" value="CysQ/Inositol_MonoPase"/>
</dbReference>
<evidence type="ECO:0000256" key="4">
    <source>
        <dbReference type="ARBA" id="ARBA00041694"/>
    </source>
</evidence>
<proteinExistence type="predicted"/>
<evidence type="ECO:0000256" key="5">
    <source>
        <dbReference type="ARBA" id="ARBA00042530"/>
    </source>
</evidence>
<dbReference type="KEGG" id="gom:D7316_01891"/>
<dbReference type="AlphaFoldDB" id="A0A3G8JJU7"/>
<feature type="binding site" evidence="6">
    <location>
        <position position="201"/>
    </location>
    <ligand>
        <name>Mg(2+)</name>
        <dbReference type="ChEBI" id="CHEBI:18420"/>
        <label>1</label>
        <note>catalytic</note>
    </ligand>
</feature>
<dbReference type="InterPro" id="IPR020583">
    <property type="entry name" value="Inositol_monoP_metal-BS"/>
</dbReference>
<dbReference type="SUPFAM" id="SSF56655">
    <property type="entry name" value="Carbohydrate phosphatase"/>
    <property type="match status" value="1"/>
</dbReference>
<keyword evidence="2 6" id="KW-0479">Metal-binding</keyword>
<evidence type="ECO:0000313" key="8">
    <source>
        <dbReference type="Proteomes" id="UP000271469"/>
    </source>
</evidence>
<feature type="binding site" evidence="6">
    <location>
        <position position="91"/>
    </location>
    <ligand>
        <name>Mg(2+)</name>
        <dbReference type="ChEBI" id="CHEBI:18420"/>
        <label>1</label>
        <note>catalytic</note>
    </ligand>
</feature>
<dbReference type="GO" id="GO:0008441">
    <property type="term" value="F:3'(2'),5'-bisphosphate nucleotidase activity"/>
    <property type="evidence" value="ECO:0007669"/>
    <property type="project" value="UniProtKB-EC"/>
</dbReference>
<organism evidence="7 8">
    <name type="scientific">Gordonia insulae</name>
    <dbReference type="NCBI Taxonomy" id="2420509"/>
    <lineage>
        <taxon>Bacteria</taxon>
        <taxon>Bacillati</taxon>
        <taxon>Actinomycetota</taxon>
        <taxon>Actinomycetes</taxon>
        <taxon>Mycobacteriales</taxon>
        <taxon>Gordoniaceae</taxon>
        <taxon>Gordonia</taxon>
    </lineage>
</organism>
<dbReference type="GO" id="GO:0000103">
    <property type="term" value="P:sulfate assimilation"/>
    <property type="evidence" value="ECO:0007669"/>
    <property type="project" value="TreeGrafter"/>
</dbReference>
<comment type="catalytic activity">
    <reaction evidence="1">
        <text>adenosine 3',5'-bisphosphate + H2O = AMP + phosphate</text>
        <dbReference type="Rhea" id="RHEA:10040"/>
        <dbReference type="ChEBI" id="CHEBI:15377"/>
        <dbReference type="ChEBI" id="CHEBI:43474"/>
        <dbReference type="ChEBI" id="CHEBI:58343"/>
        <dbReference type="ChEBI" id="CHEBI:456215"/>
        <dbReference type="EC" id="3.1.3.7"/>
    </reaction>
</comment>
<dbReference type="Gene3D" id="3.40.190.80">
    <property type="match status" value="1"/>
</dbReference>
<keyword evidence="8" id="KW-1185">Reference proteome</keyword>
<dbReference type="CDD" id="cd01638">
    <property type="entry name" value="CysQ"/>
    <property type="match status" value="1"/>
</dbReference>
<evidence type="ECO:0000313" key="7">
    <source>
        <dbReference type="EMBL" id="AZG45296.1"/>
    </source>
</evidence>
<feature type="binding site" evidence="6">
    <location>
        <position position="94"/>
    </location>
    <ligand>
        <name>Mg(2+)</name>
        <dbReference type="ChEBI" id="CHEBI:18420"/>
        <label>1</label>
        <note>catalytic</note>
    </ligand>
</feature>
<keyword evidence="3 6" id="KW-0460">Magnesium</keyword>
<dbReference type="Pfam" id="PF00459">
    <property type="entry name" value="Inositol_P"/>
    <property type="match status" value="2"/>
</dbReference>